<proteinExistence type="predicted"/>
<evidence type="ECO:0000313" key="2">
    <source>
        <dbReference type="Proteomes" id="UP000663505"/>
    </source>
</evidence>
<sequence length="56" mass="6584">MHVCEADQQRAYLAWDMFESTRSDLSALLRLEDSDMLALDVTPNVWRLLWDRTGKN</sequence>
<dbReference type="RefSeq" id="WP_206655521.1">
    <property type="nucleotide sequence ID" value="NZ_CP071182.1"/>
</dbReference>
<accession>A0A9X7VW45</accession>
<keyword evidence="2" id="KW-1185">Reference proteome</keyword>
<reference evidence="1 2" key="1">
    <citation type="submission" date="2021-02" db="EMBL/GenBank/DDBJ databases">
        <title>Alicyclobacillus curvatus sp. nov. and Alicyclobacillus mengziensis sp. nov., two acidophilic bacteria isolated from acid mine drainage.</title>
        <authorList>
            <person name="Huang Y."/>
        </authorList>
    </citation>
    <scope>NUCLEOTIDE SEQUENCE [LARGE SCALE GENOMIC DNA]</scope>
    <source>
        <strain evidence="1 2">S30H14</strain>
    </source>
</reference>
<evidence type="ECO:0000313" key="1">
    <source>
        <dbReference type="EMBL" id="QSO46151.1"/>
    </source>
</evidence>
<dbReference type="AlphaFoldDB" id="A0A9X7VW45"/>
<gene>
    <name evidence="1" type="ORF">JZ786_16750</name>
</gene>
<dbReference type="Proteomes" id="UP000663505">
    <property type="component" value="Chromosome"/>
</dbReference>
<organism evidence="1 2">
    <name type="scientific">Alicyclobacillus mengziensis</name>
    <dbReference type="NCBI Taxonomy" id="2931921"/>
    <lineage>
        <taxon>Bacteria</taxon>
        <taxon>Bacillati</taxon>
        <taxon>Bacillota</taxon>
        <taxon>Bacilli</taxon>
        <taxon>Bacillales</taxon>
        <taxon>Alicyclobacillaceae</taxon>
        <taxon>Alicyclobacillus</taxon>
    </lineage>
</organism>
<protein>
    <submittedName>
        <fullName evidence="1">Uncharacterized protein</fullName>
    </submittedName>
</protein>
<dbReference type="KEGG" id="afx:JZ786_16750"/>
<name>A0A9X7VW45_9BACL</name>
<dbReference type="EMBL" id="CP071182">
    <property type="protein sequence ID" value="QSO46151.1"/>
    <property type="molecule type" value="Genomic_DNA"/>
</dbReference>